<reference evidence="3" key="1">
    <citation type="submission" date="2017-03" db="EMBL/GenBank/DDBJ databases">
        <title>Phytopthora megakarya and P. palmivora, two closely related causual agents of cacao black pod achieved similar genome size and gene model numbers by different mechanisms.</title>
        <authorList>
            <person name="Ali S."/>
            <person name="Shao J."/>
            <person name="Larry D.J."/>
            <person name="Kronmiller B."/>
            <person name="Shen D."/>
            <person name="Strem M.D."/>
            <person name="Melnick R.L."/>
            <person name="Guiltinan M.J."/>
            <person name="Tyler B.M."/>
            <person name="Meinhardt L.W."/>
            <person name="Bailey B.A."/>
        </authorList>
    </citation>
    <scope>NUCLEOTIDE SEQUENCE [LARGE SCALE GENOMIC DNA]</scope>
    <source>
        <strain evidence="3">zdho120</strain>
    </source>
</reference>
<feature type="region of interest" description="Disordered" evidence="1">
    <location>
        <begin position="1"/>
        <end position="35"/>
    </location>
</feature>
<dbReference type="EMBL" id="NBNE01002467">
    <property type="protein sequence ID" value="OWZ10364.1"/>
    <property type="molecule type" value="Genomic_DNA"/>
</dbReference>
<organism evidence="2 3">
    <name type="scientific">Phytophthora megakarya</name>
    <dbReference type="NCBI Taxonomy" id="4795"/>
    <lineage>
        <taxon>Eukaryota</taxon>
        <taxon>Sar</taxon>
        <taxon>Stramenopiles</taxon>
        <taxon>Oomycota</taxon>
        <taxon>Peronosporomycetes</taxon>
        <taxon>Peronosporales</taxon>
        <taxon>Peronosporaceae</taxon>
        <taxon>Phytophthora</taxon>
    </lineage>
</organism>
<evidence type="ECO:0000313" key="2">
    <source>
        <dbReference type="EMBL" id="OWZ10364.1"/>
    </source>
</evidence>
<accession>A0A225VZ04</accession>
<protein>
    <submittedName>
        <fullName evidence="2">Uncharacterized protein</fullName>
    </submittedName>
</protein>
<dbReference type="AlphaFoldDB" id="A0A225VZ04"/>
<comment type="caution">
    <text evidence="2">The sequence shown here is derived from an EMBL/GenBank/DDBJ whole genome shotgun (WGS) entry which is preliminary data.</text>
</comment>
<evidence type="ECO:0000256" key="1">
    <source>
        <dbReference type="SAM" id="MobiDB-lite"/>
    </source>
</evidence>
<keyword evidence="3" id="KW-1185">Reference proteome</keyword>
<evidence type="ECO:0000313" key="3">
    <source>
        <dbReference type="Proteomes" id="UP000198211"/>
    </source>
</evidence>
<proteinExistence type="predicted"/>
<sequence>MGHAKSAGAKSGGGGETNNEPKSSPPRHAPIRKIGRVEENTCAPAILGSSNGLQSIFFDSLALILDSVAITHSCANRGSMLQYPYYIDANTHHESRTGEVAMEHFVSELQTSYISIEARHSGNRAYDLE</sequence>
<dbReference type="Proteomes" id="UP000198211">
    <property type="component" value="Unassembled WGS sequence"/>
</dbReference>
<name>A0A225VZ04_9STRA</name>
<gene>
    <name evidence="2" type="ORF">PHMEG_00016793</name>
</gene>